<keyword evidence="4" id="KW-0862">Zinc</keyword>
<dbReference type="InterPro" id="IPR047921">
    <property type="entry name" value="LACTB2-like_MBL-fold"/>
</dbReference>
<keyword evidence="2" id="KW-0479">Metal-binding</keyword>
<dbReference type="PANTHER" id="PTHR23131:SF0">
    <property type="entry name" value="ENDORIBONUCLEASE LACTB2"/>
    <property type="match status" value="1"/>
</dbReference>
<reference evidence="7" key="1">
    <citation type="journal article" date="2018" name="Nat. Microbiol.">
        <title>Leveraging single-cell genomics to expand the fungal tree of life.</title>
        <authorList>
            <person name="Ahrendt S.R."/>
            <person name="Quandt C.A."/>
            <person name="Ciobanu D."/>
            <person name="Clum A."/>
            <person name="Salamov A."/>
            <person name="Andreopoulos B."/>
            <person name="Cheng J.F."/>
            <person name="Woyke T."/>
            <person name="Pelin A."/>
            <person name="Henrissat B."/>
            <person name="Reynolds N.K."/>
            <person name="Benny G.L."/>
            <person name="Smith M.E."/>
            <person name="James T.Y."/>
            <person name="Grigoriev I.V."/>
        </authorList>
    </citation>
    <scope>NUCLEOTIDE SEQUENCE [LARGE SCALE GENOMIC DNA]</scope>
    <source>
        <strain evidence="7">ATCC 52028</strain>
    </source>
</reference>
<dbReference type="InterPro" id="IPR050662">
    <property type="entry name" value="Sec-metab_biosynth-thioest"/>
</dbReference>
<feature type="domain" description="Metallo-beta-lactamase" evidence="5">
    <location>
        <begin position="33"/>
        <end position="210"/>
    </location>
</feature>
<evidence type="ECO:0000256" key="4">
    <source>
        <dbReference type="ARBA" id="ARBA00022833"/>
    </source>
</evidence>
<dbReference type="GO" id="GO:0046872">
    <property type="term" value="F:metal ion binding"/>
    <property type="evidence" value="ECO:0007669"/>
    <property type="project" value="UniProtKB-KW"/>
</dbReference>
<dbReference type="STRING" id="1555241.A0A4P9XA26"/>
<dbReference type="SMART" id="SM00849">
    <property type="entry name" value="Lactamase_B"/>
    <property type="match status" value="1"/>
</dbReference>
<proteinExistence type="inferred from homology"/>
<name>A0A4P9XA26_9FUNG</name>
<dbReference type="GO" id="GO:0016787">
    <property type="term" value="F:hydrolase activity"/>
    <property type="evidence" value="ECO:0007669"/>
    <property type="project" value="UniProtKB-KW"/>
</dbReference>
<dbReference type="EMBL" id="ML014150">
    <property type="protein sequence ID" value="RKP02165.1"/>
    <property type="molecule type" value="Genomic_DNA"/>
</dbReference>
<gene>
    <name evidence="6" type="ORF">CXG81DRAFT_8274</name>
</gene>
<keyword evidence="7" id="KW-1185">Reference proteome</keyword>
<accession>A0A4P9XA26</accession>
<sequence length="239" mass="25581">MGISLVPLAAITPISARVVRILGMNPGRFTLQGTNTYLVGTGATRVLIDTGAGHAAYVPLLRQAMQDHGIAAVSAIVCTHWHYDHVRGVPAVLEALAATAPPQTPPPTLWKYPRSPALDAHLPCAFAPLRDGQRLTTEGASLRVIHLPGHTSDHVCLQLEETGDVFSGDLVLGQGTAAFEDLTQTVASLTYLRDTLLPPKQGVRRLFPGHGPVVEDGHAAADMYLRHRARREAALVQLL</sequence>
<dbReference type="CDD" id="cd07722">
    <property type="entry name" value="LACTB2-like_MBL-fold"/>
    <property type="match status" value="1"/>
</dbReference>
<evidence type="ECO:0000256" key="1">
    <source>
        <dbReference type="ARBA" id="ARBA00007749"/>
    </source>
</evidence>
<dbReference type="PANTHER" id="PTHR23131">
    <property type="entry name" value="ENDORIBONUCLEASE LACTB2"/>
    <property type="match status" value="1"/>
</dbReference>
<dbReference type="Gene3D" id="3.60.15.10">
    <property type="entry name" value="Ribonuclease Z/Hydroxyacylglutathione hydrolase-like"/>
    <property type="match status" value="1"/>
</dbReference>
<dbReference type="FunFam" id="3.60.15.10:FF:000041">
    <property type="entry name" value="Metallo-beta-lactamase domain protein"/>
    <property type="match status" value="1"/>
</dbReference>
<dbReference type="GO" id="GO:0044550">
    <property type="term" value="P:secondary metabolite biosynthetic process"/>
    <property type="evidence" value="ECO:0007669"/>
    <property type="project" value="UniProtKB-ARBA"/>
</dbReference>
<dbReference type="Pfam" id="PF00753">
    <property type="entry name" value="Lactamase_B"/>
    <property type="match status" value="1"/>
</dbReference>
<dbReference type="InterPro" id="IPR001279">
    <property type="entry name" value="Metallo-B-lactamas"/>
</dbReference>
<evidence type="ECO:0000313" key="7">
    <source>
        <dbReference type="Proteomes" id="UP000274922"/>
    </source>
</evidence>
<feature type="non-terminal residue" evidence="6">
    <location>
        <position position="239"/>
    </location>
</feature>
<protein>
    <recommendedName>
        <fullName evidence="5">Metallo-beta-lactamase domain-containing protein</fullName>
    </recommendedName>
</protein>
<organism evidence="6 7">
    <name type="scientific">Caulochytrium protostelioides</name>
    <dbReference type="NCBI Taxonomy" id="1555241"/>
    <lineage>
        <taxon>Eukaryota</taxon>
        <taxon>Fungi</taxon>
        <taxon>Fungi incertae sedis</taxon>
        <taxon>Chytridiomycota</taxon>
        <taxon>Chytridiomycota incertae sedis</taxon>
        <taxon>Chytridiomycetes</taxon>
        <taxon>Caulochytriales</taxon>
        <taxon>Caulochytriaceae</taxon>
        <taxon>Caulochytrium</taxon>
    </lineage>
</organism>
<dbReference type="InterPro" id="IPR036866">
    <property type="entry name" value="RibonucZ/Hydroxyglut_hydro"/>
</dbReference>
<evidence type="ECO:0000259" key="5">
    <source>
        <dbReference type="SMART" id="SM00849"/>
    </source>
</evidence>
<dbReference type="SUPFAM" id="SSF56281">
    <property type="entry name" value="Metallo-hydrolase/oxidoreductase"/>
    <property type="match status" value="1"/>
</dbReference>
<dbReference type="OrthoDB" id="17458at2759"/>
<comment type="similarity">
    <text evidence="1">Belongs to the metallo-beta-lactamase superfamily.</text>
</comment>
<evidence type="ECO:0000256" key="2">
    <source>
        <dbReference type="ARBA" id="ARBA00022723"/>
    </source>
</evidence>
<dbReference type="Proteomes" id="UP000274922">
    <property type="component" value="Unassembled WGS sequence"/>
</dbReference>
<dbReference type="AlphaFoldDB" id="A0A4P9XA26"/>
<keyword evidence="3" id="KW-0378">Hydrolase</keyword>
<evidence type="ECO:0000256" key="3">
    <source>
        <dbReference type="ARBA" id="ARBA00022801"/>
    </source>
</evidence>
<evidence type="ECO:0000313" key="6">
    <source>
        <dbReference type="EMBL" id="RKP02165.1"/>
    </source>
</evidence>